<evidence type="ECO:0000313" key="3">
    <source>
        <dbReference type="Proteomes" id="UP000807469"/>
    </source>
</evidence>
<feature type="compositionally biased region" description="Acidic residues" evidence="1">
    <location>
        <begin position="587"/>
        <end position="602"/>
    </location>
</feature>
<dbReference type="PANTHER" id="PTHR12162">
    <property type="entry name" value="NIBRIN-RELATED"/>
    <property type="match status" value="1"/>
</dbReference>
<feature type="compositionally biased region" description="Low complexity" evidence="1">
    <location>
        <begin position="778"/>
        <end position="790"/>
    </location>
</feature>
<protein>
    <recommendedName>
        <fullName evidence="4">Nibrin second BRCT domain-containing protein</fullName>
    </recommendedName>
</protein>
<feature type="compositionally biased region" description="Polar residues" evidence="1">
    <location>
        <begin position="616"/>
        <end position="648"/>
    </location>
</feature>
<dbReference type="InterPro" id="IPR040227">
    <property type="entry name" value="Nibrin-rel"/>
</dbReference>
<evidence type="ECO:0008006" key="4">
    <source>
        <dbReference type="Google" id="ProtNLM"/>
    </source>
</evidence>
<dbReference type="GO" id="GO:0030870">
    <property type="term" value="C:Mre11 complex"/>
    <property type="evidence" value="ECO:0007669"/>
    <property type="project" value="InterPro"/>
</dbReference>
<dbReference type="PANTHER" id="PTHR12162:SF0">
    <property type="entry name" value="NIBRIN"/>
    <property type="match status" value="1"/>
</dbReference>
<evidence type="ECO:0000256" key="1">
    <source>
        <dbReference type="SAM" id="MobiDB-lite"/>
    </source>
</evidence>
<feature type="region of interest" description="Disordered" evidence="1">
    <location>
        <begin position="459"/>
        <end position="478"/>
    </location>
</feature>
<organism evidence="2 3">
    <name type="scientific">Pholiota conissans</name>
    <dbReference type="NCBI Taxonomy" id="109636"/>
    <lineage>
        <taxon>Eukaryota</taxon>
        <taxon>Fungi</taxon>
        <taxon>Dikarya</taxon>
        <taxon>Basidiomycota</taxon>
        <taxon>Agaricomycotina</taxon>
        <taxon>Agaricomycetes</taxon>
        <taxon>Agaricomycetidae</taxon>
        <taxon>Agaricales</taxon>
        <taxon>Agaricineae</taxon>
        <taxon>Strophariaceae</taxon>
        <taxon>Pholiota</taxon>
    </lineage>
</organism>
<feature type="compositionally biased region" description="Acidic residues" evidence="1">
    <location>
        <begin position="868"/>
        <end position="885"/>
    </location>
</feature>
<dbReference type="EMBL" id="MU155461">
    <property type="protein sequence ID" value="KAF9473210.1"/>
    <property type="molecule type" value="Genomic_DNA"/>
</dbReference>
<dbReference type="GO" id="GO:0003684">
    <property type="term" value="F:damaged DNA binding"/>
    <property type="evidence" value="ECO:0007669"/>
    <property type="project" value="TreeGrafter"/>
</dbReference>
<feature type="region of interest" description="Disordered" evidence="1">
    <location>
        <begin position="771"/>
        <end position="932"/>
    </location>
</feature>
<feature type="compositionally biased region" description="Basic residues" evidence="1">
    <location>
        <begin position="901"/>
        <end position="910"/>
    </location>
</feature>
<reference evidence="2" key="1">
    <citation type="submission" date="2020-11" db="EMBL/GenBank/DDBJ databases">
        <authorList>
            <consortium name="DOE Joint Genome Institute"/>
            <person name="Ahrendt S."/>
            <person name="Riley R."/>
            <person name="Andreopoulos W."/>
            <person name="Labutti K."/>
            <person name="Pangilinan J."/>
            <person name="Ruiz-Duenas F.J."/>
            <person name="Barrasa J.M."/>
            <person name="Sanchez-Garcia M."/>
            <person name="Camarero S."/>
            <person name="Miyauchi S."/>
            <person name="Serrano A."/>
            <person name="Linde D."/>
            <person name="Babiker R."/>
            <person name="Drula E."/>
            <person name="Ayuso-Fernandez I."/>
            <person name="Pacheco R."/>
            <person name="Padilla G."/>
            <person name="Ferreira P."/>
            <person name="Barriuso J."/>
            <person name="Kellner H."/>
            <person name="Castanera R."/>
            <person name="Alfaro M."/>
            <person name="Ramirez L."/>
            <person name="Pisabarro A.G."/>
            <person name="Kuo A."/>
            <person name="Tritt A."/>
            <person name="Lipzen A."/>
            <person name="He G."/>
            <person name="Yan M."/>
            <person name="Ng V."/>
            <person name="Cullen D."/>
            <person name="Martin F."/>
            <person name="Rosso M.-N."/>
            <person name="Henrissat B."/>
            <person name="Hibbett D."/>
            <person name="Martinez A.T."/>
            <person name="Grigoriev I.V."/>
        </authorList>
    </citation>
    <scope>NUCLEOTIDE SEQUENCE</scope>
    <source>
        <strain evidence="2">CIRM-BRFM 674</strain>
    </source>
</reference>
<feature type="compositionally biased region" description="Polar residues" evidence="1">
    <location>
        <begin position="791"/>
        <end position="810"/>
    </location>
</feature>
<comment type="caution">
    <text evidence="2">The sequence shown here is derived from an EMBL/GenBank/DDBJ whole genome shotgun (WGS) entry which is preliminary data.</text>
</comment>
<feature type="compositionally biased region" description="Basic and acidic residues" evidence="1">
    <location>
        <begin position="814"/>
        <end position="825"/>
    </location>
</feature>
<name>A0A9P5YT15_9AGAR</name>
<feature type="region of interest" description="Disordered" evidence="1">
    <location>
        <begin position="560"/>
        <end position="656"/>
    </location>
</feature>
<dbReference type="Proteomes" id="UP000807469">
    <property type="component" value="Unassembled WGS sequence"/>
</dbReference>
<proteinExistence type="predicted"/>
<evidence type="ECO:0000313" key="2">
    <source>
        <dbReference type="EMBL" id="KAF9473210.1"/>
    </source>
</evidence>
<dbReference type="AlphaFoldDB" id="A0A9P5YT15"/>
<dbReference type="OrthoDB" id="552194at2759"/>
<sequence>MWLIYASFDGNEQSKPTPRLLKPGHKYGLGRKEKPLTIPNKKISKDLCEFQVGEHSIEDASDPKFVPVLEVLNQKNKSMGVCHDGAGEESKGIQPSQKVRLKHGDSIQLTHGFKARVEWKPICAYLPSLRGKGSISIDDCASLGIKLVYRQNPGTTHHLLSHYAANLSTATSLLSLAYFVKPEWLQEVIRLGTDGEGVGTSSLEQNFVLPSESKYRPAFSPSLLPAQKKLNIWEPSEERFNLFAKCRFVCFHEKIRDSDSELREAIHRGEGTLENFDVHSGVQKFRWSLTRGHAKEGKKVVVIADVDSMLAAVGKEGWQEYVDEAKSFKLEIKSPSLLIQAVLDSNVEPLLSEHTLDEDVNEGHLSRNLSPLPEVVPNSIFEEPSINVDSSGSQAPPPARKLVRRVTRSASREPSIAPSIEPENVEEPIRPRKPLIRRVVTTTPIITGLDDPSSVIDSVPVLPRHTTPPPDIFDYTAPTPARSTRLKRRVGVANADNKISMLSGIAETIEEEPPLKKFKALFDATNPDTLGYGSLNELESQTQSGIESHMQRMDASMPVFREEEEEGTQSAAFAAASQRGQKRRLEDVDEDAEMEVGDEPANEEAAPPSKKRTMDHSNAVQRDILASTTNKNKPPSTLAPSGTKSQGAPASKPDTDTAFLKAIASTKRGKKAEDAFDREFNQLRISKPDVEPQRDPEEEWGVLAEFGDDSGLRGNFMTIVEMDLFRKGGQQRRAEANMDWDGKPDFKKFKKKITGPRKAKVEVFLDGGDFAMGPTWKNANSQGQSQSQNQEFDSQEQSLGNFNMESQGDFGTQPKDRSRFGRDADTLPPATQKSRKPPSKVVPLTQKRASAKSKVGAKNAKNALFLNSDDEVQDLKEDGDDDEESQTLRSSARRQPPPLKKPSRGSRTVKPKALIVDDSDDDATFKGFRGRH</sequence>
<dbReference type="GO" id="GO:0000724">
    <property type="term" value="P:double-strand break repair via homologous recombination"/>
    <property type="evidence" value="ECO:0007669"/>
    <property type="project" value="TreeGrafter"/>
</dbReference>
<gene>
    <name evidence="2" type="ORF">BDN70DRAFT_886071</name>
</gene>
<accession>A0A9P5YT15</accession>
<keyword evidence="3" id="KW-1185">Reference proteome</keyword>
<dbReference type="GO" id="GO:0007095">
    <property type="term" value="P:mitotic G2 DNA damage checkpoint signaling"/>
    <property type="evidence" value="ECO:0007669"/>
    <property type="project" value="InterPro"/>
</dbReference>